<organism evidence="1 2">
    <name type="scientific">Denitromonas iodatirespirans</name>
    <dbReference type="NCBI Taxonomy" id="2795389"/>
    <lineage>
        <taxon>Bacteria</taxon>
        <taxon>Pseudomonadati</taxon>
        <taxon>Pseudomonadota</taxon>
        <taxon>Betaproteobacteria</taxon>
        <taxon>Rhodocyclales</taxon>
        <taxon>Zoogloeaceae</taxon>
        <taxon>Denitromonas</taxon>
    </lineage>
</organism>
<proteinExistence type="predicted"/>
<gene>
    <name evidence="1" type="ORF">I8J34_23845</name>
</gene>
<protein>
    <recommendedName>
        <fullName evidence="3">GIY-YIG domain-containing protein</fullName>
    </recommendedName>
</protein>
<reference evidence="2" key="1">
    <citation type="journal article" date="2022" name="ISME J.">
        <title>Genetic and phylogenetic analysis of dissimilatory iodate-reducing bacteria identifies potential niches across the world's oceans.</title>
        <authorList>
            <person name="Reyes-Umana V."/>
            <person name="Henning Z."/>
            <person name="Lee K."/>
            <person name="Barnum T.P."/>
            <person name="Coates J.D."/>
        </authorList>
    </citation>
    <scope>NUCLEOTIDE SEQUENCE [LARGE SCALE GENOMIC DNA]</scope>
    <source>
        <strain evidence="2">IR12</strain>
    </source>
</reference>
<keyword evidence="2" id="KW-1185">Reference proteome</keyword>
<dbReference type="Proteomes" id="UP000694660">
    <property type="component" value="Unassembled WGS sequence"/>
</dbReference>
<evidence type="ECO:0000313" key="1">
    <source>
        <dbReference type="EMBL" id="MBT0964216.1"/>
    </source>
</evidence>
<comment type="caution">
    <text evidence="1">The sequence shown here is derived from an EMBL/GenBank/DDBJ whole genome shotgun (WGS) entry which is preliminary data.</text>
</comment>
<dbReference type="EMBL" id="JAEKFT010000074">
    <property type="protein sequence ID" value="MBT0964216.1"/>
    <property type="molecule type" value="Genomic_DNA"/>
</dbReference>
<accession>A0A944DFV4</accession>
<dbReference type="AlphaFoldDB" id="A0A944DFV4"/>
<sequence>MEIPEFSEWQKFDEFRCNEVAKFPGVYLLAHFDKRPKGTPVVTSPKIIYVGETTGQKITKRLYNFSRSAFSQEIGHSGGWSYSRKILNNEIANFTPENLYVSAISVSYDVPEIERKAFIKLVERLVIWEFYQKNKCYPLCNTA</sequence>
<dbReference type="RefSeq" id="WP_214364131.1">
    <property type="nucleotide sequence ID" value="NZ_JAEKFT010000074.1"/>
</dbReference>
<name>A0A944DFV4_DENI1</name>
<evidence type="ECO:0008006" key="3">
    <source>
        <dbReference type="Google" id="ProtNLM"/>
    </source>
</evidence>
<evidence type="ECO:0000313" key="2">
    <source>
        <dbReference type="Proteomes" id="UP000694660"/>
    </source>
</evidence>